<sequence length="113" mass="12498">MANAAFAKLLYLEAQRTQDPDGADEIVISRGDGGVFEKVRLRKGEFYEFDERFVPFVNQAPIDILLHEMDESSGRVSFIGGAKIIASEVGLGERKQAIGALSLSLYELTYKVL</sequence>
<keyword evidence="2" id="KW-1185">Reference proteome</keyword>
<reference evidence="1 2" key="1">
    <citation type="submission" date="2017-05" db="EMBL/GenBank/DDBJ databases">
        <title>Complete genome sequence of Streptomyces sp. SCSIO 03032 revealed the diverse biosynthetic pathways for its bioactive secondary metabolites.</title>
        <authorList>
            <person name="Ma L."/>
            <person name="Zhu Y."/>
            <person name="Zhang W."/>
            <person name="Zhang G."/>
            <person name="Tian X."/>
            <person name="Zhang S."/>
            <person name="Zhang C."/>
        </authorList>
    </citation>
    <scope>NUCLEOTIDE SEQUENCE [LARGE SCALE GENOMIC DNA]</scope>
    <source>
        <strain evidence="1 2">SCSIO 03032</strain>
    </source>
</reference>
<dbReference type="Proteomes" id="UP000194218">
    <property type="component" value="Chromosome"/>
</dbReference>
<dbReference type="RefSeq" id="WP_086160150.1">
    <property type="nucleotide sequence ID" value="NZ_CP021121.1"/>
</dbReference>
<organism evidence="1 2">
    <name type="scientific">Streptomyces marincola</name>
    <dbReference type="NCBI Taxonomy" id="2878388"/>
    <lineage>
        <taxon>Bacteria</taxon>
        <taxon>Bacillati</taxon>
        <taxon>Actinomycetota</taxon>
        <taxon>Actinomycetes</taxon>
        <taxon>Kitasatosporales</taxon>
        <taxon>Streptomycetaceae</taxon>
        <taxon>Streptomyces</taxon>
    </lineage>
</organism>
<dbReference type="KEGG" id="smao:CAG99_16870"/>
<accession>A0A1W7CZU3</accession>
<evidence type="ECO:0000313" key="1">
    <source>
        <dbReference type="EMBL" id="ARQ70292.1"/>
    </source>
</evidence>
<evidence type="ECO:0000313" key="2">
    <source>
        <dbReference type="Proteomes" id="UP000194218"/>
    </source>
</evidence>
<protein>
    <submittedName>
        <fullName evidence="1">Uncharacterized protein</fullName>
    </submittedName>
</protein>
<gene>
    <name evidence="1" type="ORF">CAG99_16870</name>
</gene>
<name>A0A1W7CZU3_9ACTN</name>
<proteinExistence type="predicted"/>
<dbReference type="OrthoDB" id="4217342at2"/>
<dbReference type="EMBL" id="CP021121">
    <property type="protein sequence ID" value="ARQ70292.1"/>
    <property type="molecule type" value="Genomic_DNA"/>
</dbReference>
<dbReference type="AlphaFoldDB" id="A0A1W7CZU3"/>